<dbReference type="SUPFAM" id="SSF55781">
    <property type="entry name" value="GAF domain-like"/>
    <property type="match status" value="1"/>
</dbReference>
<dbReference type="Gene3D" id="3.30.450.40">
    <property type="match status" value="1"/>
</dbReference>
<comment type="caution">
    <text evidence="1">The sequence shown here is derived from an EMBL/GenBank/DDBJ whole genome shotgun (WGS) entry which is preliminary data.</text>
</comment>
<protein>
    <recommendedName>
        <fullName evidence="3">GAF domain-containing protein</fullName>
    </recommendedName>
</protein>
<proteinExistence type="predicted"/>
<dbReference type="EMBL" id="BNJJ01000014">
    <property type="protein sequence ID" value="GHO86782.1"/>
    <property type="molecule type" value="Genomic_DNA"/>
</dbReference>
<accession>A0ABQ3VLM1</accession>
<organism evidence="1 2">
    <name type="scientific">Dictyobacter formicarum</name>
    <dbReference type="NCBI Taxonomy" id="2778368"/>
    <lineage>
        <taxon>Bacteria</taxon>
        <taxon>Bacillati</taxon>
        <taxon>Chloroflexota</taxon>
        <taxon>Ktedonobacteria</taxon>
        <taxon>Ktedonobacterales</taxon>
        <taxon>Dictyobacteraceae</taxon>
        <taxon>Dictyobacter</taxon>
    </lineage>
</organism>
<name>A0ABQ3VLM1_9CHLR</name>
<dbReference type="InterPro" id="IPR029016">
    <property type="entry name" value="GAF-like_dom_sf"/>
</dbReference>
<evidence type="ECO:0008006" key="3">
    <source>
        <dbReference type="Google" id="ProtNLM"/>
    </source>
</evidence>
<dbReference type="RefSeq" id="WP_201364396.1">
    <property type="nucleotide sequence ID" value="NZ_BNJJ01000014.1"/>
</dbReference>
<dbReference type="SUPFAM" id="SSF160515">
    <property type="entry name" value="YueI-like"/>
    <property type="match status" value="1"/>
</dbReference>
<evidence type="ECO:0000313" key="1">
    <source>
        <dbReference type="EMBL" id="GHO86782.1"/>
    </source>
</evidence>
<sequence length="251" mass="28246">MRGEDVEIPSAFYTNVLNGSSTVPESIRFWTLSSLIIQQALTHMDPQRQGMALRIVRCMPPQADGKVYSLLECYGQGSFPWKNNLESQAVLQGVESLAGQAVIMHKVVAIHPYEPEQPVYTVNGTTGLHNVSAAAYPIQRSSHVAGCLTISSLQPDFFTAARHTLAQRYADLLGVVFHSSEFYEAHRIYLHFMPAPDEQRKYLGTFKQRVAALLLDGMKQKQQIDAHLAELRTWQQFETEFLAMTAPENEY</sequence>
<evidence type="ECO:0000313" key="2">
    <source>
        <dbReference type="Proteomes" id="UP000635565"/>
    </source>
</evidence>
<keyword evidence="2" id="KW-1185">Reference proteome</keyword>
<dbReference type="Proteomes" id="UP000635565">
    <property type="component" value="Unassembled WGS sequence"/>
</dbReference>
<reference evidence="1 2" key="1">
    <citation type="journal article" date="2021" name="Int. J. Syst. Evol. Microbiol.">
        <title>Reticulibacter mediterranei gen. nov., sp. nov., within the new family Reticulibacteraceae fam. nov., and Ktedonospora formicarum gen. nov., sp. nov., Ktedonobacter robiniae sp. nov., Dictyobacter formicarum sp. nov. and Dictyobacter arantiisoli sp. nov., belonging to the class Ktedonobacteria.</title>
        <authorList>
            <person name="Yabe S."/>
            <person name="Zheng Y."/>
            <person name="Wang C.M."/>
            <person name="Sakai Y."/>
            <person name="Abe K."/>
            <person name="Yokota A."/>
            <person name="Donadio S."/>
            <person name="Cavaletti L."/>
            <person name="Monciardini P."/>
        </authorList>
    </citation>
    <scope>NUCLEOTIDE SEQUENCE [LARGE SCALE GENOMIC DNA]</scope>
    <source>
        <strain evidence="1 2">SOSP1-9</strain>
    </source>
</reference>
<gene>
    <name evidence="1" type="ORF">KSZ_47880</name>
</gene>